<dbReference type="RefSeq" id="WP_111935332.1">
    <property type="nucleotide sequence ID" value="NZ_CADFFP010000036.1"/>
</dbReference>
<evidence type="ECO:0000256" key="2">
    <source>
        <dbReference type="RuleBase" id="RU362097"/>
    </source>
</evidence>
<proteinExistence type="inferred from homology"/>
<evidence type="ECO:0000313" key="4">
    <source>
        <dbReference type="Proteomes" id="UP000248918"/>
    </source>
</evidence>
<dbReference type="GO" id="GO:0005886">
    <property type="term" value="C:plasma membrane"/>
    <property type="evidence" value="ECO:0007669"/>
    <property type="project" value="UniProtKB-SubCell"/>
</dbReference>
<keyword evidence="2" id="KW-1134">Transmembrane beta strand</keyword>
<dbReference type="InterPro" id="IPR003423">
    <property type="entry name" value="OMP_efflux"/>
</dbReference>
<dbReference type="Proteomes" id="UP000248918">
    <property type="component" value="Unassembled WGS sequence"/>
</dbReference>
<dbReference type="Gene3D" id="1.20.1600.10">
    <property type="entry name" value="Outer membrane efflux proteins (OEP)"/>
    <property type="match status" value="1"/>
</dbReference>
<feature type="signal peptide" evidence="2">
    <location>
        <begin position="1"/>
        <end position="31"/>
    </location>
</feature>
<protein>
    <submittedName>
        <fullName evidence="3">NodT family efflux transporter outer membrane factor (OMF) lipoprotein</fullName>
    </submittedName>
</protein>
<keyword evidence="2" id="KW-0564">Palmitate</keyword>
<dbReference type="AlphaFoldDB" id="A0A329BEK2"/>
<dbReference type="NCBIfam" id="TIGR01845">
    <property type="entry name" value="outer_NodT"/>
    <property type="match status" value="1"/>
</dbReference>
<dbReference type="OrthoDB" id="9770517at2"/>
<dbReference type="PROSITE" id="PS51257">
    <property type="entry name" value="PROKAR_LIPOPROTEIN"/>
    <property type="match status" value="1"/>
</dbReference>
<feature type="chain" id="PRO_5016192703" evidence="2">
    <location>
        <begin position="32"/>
        <end position="481"/>
    </location>
</feature>
<dbReference type="PANTHER" id="PTHR30203">
    <property type="entry name" value="OUTER MEMBRANE CATION EFFLUX PROTEIN"/>
    <property type="match status" value="1"/>
</dbReference>
<evidence type="ECO:0000313" key="3">
    <source>
        <dbReference type="EMBL" id="RAS20432.1"/>
    </source>
</evidence>
<gene>
    <name evidence="3" type="ORF">BX591_13725</name>
</gene>
<dbReference type="InterPro" id="IPR010131">
    <property type="entry name" value="MdtP/NodT-like"/>
</dbReference>
<sequence>MSALPVKRQSLRALLLCVFALAGCAVGPDYAPPSVQMSSAFKGAPAINDRAGAPTPELARWWTGFNDPVLNRVVATALAQNLTLAQATARVAQARATTRAARAALLPTGQLNVQAAEAHQSLEDPLGRVENSQPGFDRNSRLYQASAGSSWEIDVFGGLRRNAEAAQADYEAAQAASDAARLSVIAETADTYVLVRTVQARLALAREQTATQNRRVDLAQLRYSRGVAPELELRQAQGELATTAANVPALEAALVSARNGLDILMGIEPGTADEALDSPRSIPQAPGIQTAEGPPSLLRRRPDVIVAERHLAASNARIGQALSEYYPKLSLSALVGSATTVAGNFFTGDAALAQGVAGLRWRLFDFGTVDAEVQAAKGKNAEALAAYRLSILQATADVEDAFSLVVKREAQEQQLALGETALRRARASALAAYQAGSENYLQVLDADDRLQRVQDARIVAQSDAARAVVASFLALGGGWDE</sequence>
<keyword evidence="2" id="KW-0812">Transmembrane</keyword>
<keyword evidence="2" id="KW-0472">Membrane</keyword>
<dbReference type="EMBL" id="QLTK01000037">
    <property type="protein sequence ID" value="RAS20432.1"/>
    <property type="molecule type" value="Genomic_DNA"/>
</dbReference>
<comment type="caution">
    <text evidence="3">The sequence shown here is derived from an EMBL/GenBank/DDBJ whole genome shotgun (WGS) entry which is preliminary data.</text>
</comment>
<keyword evidence="2" id="KW-0732">Signal</keyword>
<organism evidence="3 4">
    <name type="scientific">Paraburkholderia bryophila</name>
    <dbReference type="NCBI Taxonomy" id="420952"/>
    <lineage>
        <taxon>Bacteria</taxon>
        <taxon>Pseudomonadati</taxon>
        <taxon>Pseudomonadota</taxon>
        <taxon>Betaproteobacteria</taxon>
        <taxon>Burkholderiales</taxon>
        <taxon>Burkholderiaceae</taxon>
        <taxon>Paraburkholderia</taxon>
    </lineage>
</organism>
<accession>A0A329BEK2</accession>
<dbReference type="Gene3D" id="2.20.200.10">
    <property type="entry name" value="Outer membrane efflux proteins (OEP)"/>
    <property type="match status" value="1"/>
</dbReference>
<reference evidence="3 4" key="1">
    <citation type="submission" date="2018-06" db="EMBL/GenBank/DDBJ databases">
        <title>Genomic Encyclopedia of Type Strains, Phase III (KMG-III): the genomes of soil and plant-associated and newly described type strains.</title>
        <authorList>
            <person name="Whitman W."/>
        </authorList>
    </citation>
    <scope>NUCLEOTIDE SEQUENCE [LARGE SCALE GENOMIC DNA]</scope>
    <source>
        <strain evidence="3 4">LMG 23644</strain>
    </source>
</reference>
<name>A0A329BEK2_9BURK</name>
<dbReference type="PANTHER" id="PTHR30203:SF25">
    <property type="entry name" value="OUTER MEMBRANE PROTEIN-RELATED"/>
    <property type="match status" value="1"/>
</dbReference>
<dbReference type="SUPFAM" id="SSF56954">
    <property type="entry name" value="Outer membrane efflux proteins (OEP)"/>
    <property type="match status" value="1"/>
</dbReference>
<comment type="similarity">
    <text evidence="1 2">Belongs to the outer membrane factor (OMF) (TC 1.B.17) family.</text>
</comment>
<dbReference type="GO" id="GO:0015562">
    <property type="term" value="F:efflux transmembrane transporter activity"/>
    <property type="evidence" value="ECO:0007669"/>
    <property type="project" value="InterPro"/>
</dbReference>
<keyword evidence="2 3" id="KW-0449">Lipoprotein</keyword>
<evidence type="ECO:0000256" key="1">
    <source>
        <dbReference type="ARBA" id="ARBA00007613"/>
    </source>
</evidence>
<comment type="subcellular location">
    <subcellularLocation>
        <location evidence="2">Cell membrane</location>
        <topology evidence="2">Lipid-anchor</topology>
    </subcellularLocation>
</comment>
<dbReference type="Pfam" id="PF02321">
    <property type="entry name" value="OEP"/>
    <property type="match status" value="2"/>
</dbReference>